<protein>
    <submittedName>
        <fullName evidence="2">Uncharacterized protein</fullName>
    </submittedName>
</protein>
<evidence type="ECO:0000313" key="3">
    <source>
        <dbReference type="Proteomes" id="UP001172457"/>
    </source>
</evidence>
<comment type="caution">
    <text evidence="2">The sequence shown here is derived from an EMBL/GenBank/DDBJ whole genome shotgun (WGS) entry which is preliminary data.</text>
</comment>
<evidence type="ECO:0000313" key="2">
    <source>
        <dbReference type="EMBL" id="KAJ9565076.1"/>
    </source>
</evidence>
<reference evidence="2" key="1">
    <citation type="submission" date="2023-03" db="EMBL/GenBank/DDBJ databases">
        <title>Chromosome-scale reference genome and RAD-based genetic map of yellow starthistle (Centaurea solstitialis) reveal putative structural variation and QTLs associated with invader traits.</title>
        <authorList>
            <person name="Reatini B."/>
            <person name="Cang F.A."/>
            <person name="Jiang Q."/>
            <person name="Mckibben M.T.W."/>
            <person name="Barker M.S."/>
            <person name="Rieseberg L.H."/>
            <person name="Dlugosch K.M."/>
        </authorList>
    </citation>
    <scope>NUCLEOTIDE SEQUENCE</scope>
    <source>
        <strain evidence="2">CAN-66</strain>
        <tissue evidence="2">Leaf</tissue>
    </source>
</reference>
<dbReference type="EMBL" id="JARYMX010000001">
    <property type="protein sequence ID" value="KAJ9565076.1"/>
    <property type="molecule type" value="Genomic_DNA"/>
</dbReference>
<name>A0AA38U0U5_9ASTR</name>
<sequence length="116" mass="12824">MYDNQVMRDGRITQAGKYNDTLNFGSDFMGLVGAHKEALSAIDHSKMSKTPEGIEISKKNSHEGQNGEMDDISVSGTKAQLVQEEEREKGRVSFSVYWKYVTTAYGGDLGPFIILA</sequence>
<dbReference type="AlphaFoldDB" id="A0AA38U0U5"/>
<dbReference type="Proteomes" id="UP001172457">
    <property type="component" value="Chromosome 1"/>
</dbReference>
<gene>
    <name evidence="2" type="ORF">OSB04_001042</name>
</gene>
<keyword evidence="3" id="KW-1185">Reference proteome</keyword>
<organism evidence="2 3">
    <name type="scientific">Centaurea solstitialis</name>
    <name type="common">yellow star-thistle</name>
    <dbReference type="NCBI Taxonomy" id="347529"/>
    <lineage>
        <taxon>Eukaryota</taxon>
        <taxon>Viridiplantae</taxon>
        <taxon>Streptophyta</taxon>
        <taxon>Embryophyta</taxon>
        <taxon>Tracheophyta</taxon>
        <taxon>Spermatophyta</taxon>
        <taxon>Magnoliopsida</taxon>
        <taxon>eudicotyledons</taxon>
        <taxon>Gunneridae</taxon>
        <taxon>Pentapetalae</taxon>
        <taxon>asterids</taxon>
        <taxon>campanulids</taxon>
        <taxon>Asterales</taxon>
        <taxon>Asteraceae</taxon>
        <taxon>Carduoideae</taxon>
        <taxon>Cardueae</taxon>
        <taxon>Centaureinae</taxon>
        <taxon>Centaurea</taxon>
    </lineage>
</organism>
<feature type="region of interest" description="Disordered" evidence="1">
    <location>
        <begin position="49"/>
        <end position="79"/>
    </location>
</feature>
<proteinExistence type="predicted"/>
<accession>A0AA38U0U5</accession>
<evidence type="ECO:0000256" key="1">
    <source>
        <dbReference type="SAM" id="MobiDB-lite"/>
    </source>
</evidence>